<dbReference type="EMBL" id="JAPQYE010000006">
    <property type="protein sequence ID" value="MCZ0729607.1"/>
    <property type="molecule type" value="Genomic_DNA"/>
</dbReference>
<accession>A0ABT4HHC0</accession>
<dbReference type="Proteomes" id="UP001084650">
    <property type="component" value="Unassembled WGS sequence"/>
</dbReference>
<organism evidence="1 2">
    <name type="scientific">Mycolicibacterium iranicum</name>
    <name type="common">Mycobacterium iranicum</name>
    <dbReference type="NCBI Taxonomy" id="912594"/>
    <lineage>
        <taxon>Bacteria</taxon>
        <taxon>Bacillati</taxon>
        <taxon>Actinomycetota</taxon>
        <taxon>Actinomycetes</taxon>
        <taxon>Mycobacteriales</taxon>
        <taxon>Mycobacteriaceae</taxon>
        <taxon>Mycolicibacterium</taxon>
    </lineage>
</organism>
<gene>
    <name evidence="1" type="ORF">OY187_16250</name>
</gene>
<proteinExistence type="predicted"/>
<keyword evidence="2" id="KW-1185">Reference proteome</keyword>
<comment type="caution">
    <text evidence="1">The sequence shown here is derived from an EMBL/GenBank/DDBJ whole genome shotgun (WGS) entry which is preliminary data.</text>
</comment>
<dbReference type="RefSeq" id="WP_024446515.1">
    <property type="nucleotide sequence ID" value="NZ_JAPQYE010000006.1"/>
</dbReference>
<evidence type="ECO:0000313" key="1">
    <source>
        <dbReference type="EMBL" id="MCZ0729607.1"/>
    </source>
</evidence>
<evidence type="ECO:0000313" key="2">
    <source>
        <dbReference type="Proteomes" id="UP001084650"/>
    </source>
</evidence>
<sequence>MDAEVHGDEVEDITADGAPEAAEHVVWATGLGVDGEHGPLFSDVDLALTPGFHAIQMPGGPAQDVLLLTVAGRFAPTRGTVSVLGDTTVRGIRRHCAIAAFADIDDLDESVTVHTVLTEQSRWLTPWYVRTPATAGRAMLEEVFGDFAAPSPRRFIVELSELDLFLLRVTLALLSDRPVLVVGDLEQVRDSERRAAAVERLGAIAQTRTVVVGVTNPLGIEARDHGLHDLRILTGRDQ</sequence>
<protein>
    <recommendedName>
        <fullName evidence="3">ABC transporter domain-containing protein</fullName>
    </recommendedName>
</protein>
<dbReference type="InterPro" id="IPR027417">
    <property type="entry name" value="P-loop_NTPase"/>
</dbReference>
<dbReference type="Gene3D" id="3.40.50.300">
    <property type="entry name" value="P-loop containing nucleotide triphosphate hydrolases"/>
    <property type="match status" value="1"/>
</dbReference>
<reference evidence="1" key="1">
    <citation type="submission" date="2022-12" db="EMBL/GenBank/DDBJ databases">
        <title>Whole genome sequence of Mycolicibacterium iranicum strain SBH312.</title>
        <authorList>
            <person name="Jani J."/>
            <person name="Arifin Mustapha Z."/>
            <person name="Ahmed K."/>
            <person name="Kai Ling C."/>
        </authorList>
    </citation>
    <scope>NUCLEOTIDE SEQUENCE</scope>
    <source>
        <strain evidence="1">SBH312</strain>
    </source>
</reference>
<evidence type="ECO:0008006" key="3">
    <source>
        <dbReference type="Google" id="ProtNLM"/>
    </source>
</evidence>
<name>A0ABT4HHC0_MYCIR</name>